<dbReference type="InterPro" id="IPR010524">
    <property type="entry name" value="Sig_transdc_resp-reg_PrpR_N"/>
</dbReference>
<gene>
    <name evidence="8" type="ORF">SAMN04490355_1006123</name>
</gene>
<dbReference type="Pfam" id="PF00158">
    <property type="entry name" value="Sigma54_activat"/>
    <property type="match status" value="1"/>
</dbReference>
<dbReference type="SUPFAM" id="SSF52540">
    <property type="entry name" value="P-loop containing nucleoside triphosphate hydrolases"/>
    <property type="match status" value="1"/>
</dbReference>
<dbReference type="FunFam" id="3.40.50.300:FF:000006">
    <property type="entry name" value="DNA-binding transcriptional regulator NtrC"/>
    <property type="match status" value="1"/>
</dbReference>
<dbReference type="GO" id="GO:0043565">
    <property type="term" value="F:sequence-specific DNA binding"/>
    <property type="evidence" value="ECO:0007669"/>
    <property type="project" value="InterPro"/>
</dbReference>
<dbReference type="InterPro" id="IPR025662">
    <property type="entry name" value="Sigma_54_int_dom_ATP-bd_1"/>
</dbReference>
<keyword evidence="3" id="KW-0805">Transcription regulation</keyword>
<dbReference type="PRINTS" id="PR01590">
    <property type="entry name" value="HTHFIS"/>
</dbReference>
<keyword evidence="5" id="KW-0804">Transcription</keyword>
<dbReference type="SUPFAM" id="SSF55785">
    <property type="entry name" value="PYP-like sensor domain (PAS domain)"/>
    <property type="match status" value="1"/>
</dbReference>
<evidence type="ECO:0000256" key="5">
    <source>
        <dbReference type="ARBA" id="ARBA00023163"/>
    </source>
</evidence>
<dbReference type="OrthoDB" id="9803970at2"/>
<evidence type="ECO:0000313" key="9">
    <source>
        <dbReference type="Proteomes" id="UP000199520"/>
    </source>
</evidence>
<evidence type="ECO:0000256" key="3">
    <source>
        <dbReference type="ARBA" id="ARBA00023015"/>
    </source>
</evidence>
<dbReference type="GO" id="GO:0006355">
    <property type="term" value="P:regulation of DNA-templated transcription"/>
    <property type="evidence" value="ECO:0007669"/>
    <property type="project" value="InterPro"/>
</dbReference>
<evidence type="ECO:0000256" key="1">
    <source>
        <dbReference type="ARBA" id="ARBA00022741"/>
    </source>
</evidence>
<evidence type="ECO:0000256" key="4">
    <source>
        <dbReference type="ARBA" id="ARBA00023125"/>
    </source>
</evidence>
<dbReference type="SUPFAM" id="SSF159800">
    <property type="entry name" value="PrpR receptor domain-like"/>
    <property type="match status" value="1"/>
</dbReference>
<dbReference type="SUPFAM" id="SSF46689">
    <property type="entry name" value="Homeodomain-like"/>
    <property type="match status" value="1"/>
</dbReference>
<dbReference type="PROSITE" id="PS50112">
    <property type="entry name" value="PAS"/>
    <property type="match status" value="1"/>
</dbReference>
<dbReference type="CDD" id="cd00009">
    <property type="entry name" value="AAA"/>
    <property type="match status" value="1"/>
</dbReference>
<dbReference type="Gene3D" id="1.10.10.60">
    <property type="entry name" value="Homeodomain-like"/>
    <property type="match status" value="1"/>
</dbReference>
<dbReference type="PROSITE" id="PS00688">
    <property type="entry name" value="SIGMA54_INTERACT_3"/>
    <property type="match status" value="1"/>
</dbReference>
<dbReference type="Pfam" id="PF06506">
    <property type="entry name" value="PrpR_N"/>
    <property type="match status" value="1"/>
</dbReference>
<keyword evidence="1" id="KW-0547">Nucleotide-binding</keyword>
<dbReference type="InterPro" id="IPR035965">
    <property type="entry name" value="PAS-like_dom_sf"/>
</dbReference>
<dbReference type="CDD" id="cd00130">
    <property type="entry name" value="PAS"/>
    <property type="match status" value="1"/>
</dbReference>
<dbReference type="EMBL" id="FOTS01000006">
    <property type="protein sequence ID" value="SFL49211.1"/>
    <property type="molecule type" value="Genomic_DNA"/>
</dbReference>
<dbReference type="RefSeq" id="WP_090933456.1">
    <property type="nucleotide sequence ID" value="NZ_FOTS01000006.1"/>
</dbReference>
<dbReference type="PROSITE" id="PS50045">
    <property type="entry name" value="SIGMA54_INTERACT_4"/>
    <property type="match status" value="1"/>
</dbReference>
<dbReference type="Gene3D" id="1.10.8.60">
    <property type="match status" value="1"/>
</dbReference>
<dbReference type="InterPro" id="IPR002078">
    <property type="entry name" value="Sigma_54_int"/>
</dbReference>
<dbReference type="NCBIfam" id="TIGR00229">
    <property type="entry name" value="sensory_box"/>
    <property type="match status" value="1"/>
</dbReference>
<dbReference type="InterPro" id="IPR002197">
    <property type="entry name" value="HTH_Fis"/>
</dbReference>
<dbReference type="Gene3D" id="3.30.450.20">
    <property type="entry name" value="PAS domain"/>
    <property type="match status" value="1"/>
</dbReference>
<dbReference type="InterPro" id="IPR000014">
    <property type="entry name" value="PAS"/>
</dbReference>
<proteinExistence type="predicted"/>
<evidence type="ECO:0000313" key="8">
    <source>
        <dbReference type="EMBL" id="SFL49211.1"/>
    </source>
</evidence>
<organism evidence="8 9">
    <name type="scientific">Pelosinus propionicus DSM 13327</name>
    <dbReference type="NCBI Taxonomy" id="1123291"/>
    <lineage>
        <taxon>Bacteria</taxon>
        <taxon>Bacillati</taxon>
        <taxon>Bacillota</taxon>
        <taxon>Negativicutes</taxon>
        <taxon>Selenomonadales</taxon>
        <taxon>Sporomusaceae</taxon>
        <taxon>Pelosinus</taxon>
    </lineage>
</organism>
<dbReference type="STRING" id="1123291.SAMN04490355_1006123"/>
<dbReference type="PANTHER" id="PTHR32071:SF57">
    <property type="entry name" value="C4-DICARBOXYLATE TRANSPORT TRANSCRIPTIONAL REGULATORY PROTEIN DCTD"/>
    <property type="match status" value="1"/>
</dbReference>
<keyword evidence="9" id="KW-1185">Reference proteome</keyword>
<evidence type="ECO:0000256" key="2">
    <source>
        <dbReference type="ARBA" id="ARBA00022840"/>
    </source>
</evidence>
<dbReference type="InterPro" id="IPR025944">
    <property type="entry name" value="Sigma_54_int_dom_CS"/>
</dbReference>
<dbReference type="Proteomes" id="UP000199520">
    <property type="component" value="Unassembled WGS sequence"/>
</dbReference>
<dbReference type="InterPro" id="IPR003593">
    <property type="entry name" value="AAA+_ATPase"/>
</dbReference>
<evidence type="ECO:0000259" key="6">
    <source>
        <dbReference type="PROSITE" id="PS50045"/>
    </source>
</evidence>
<sequence length="631" mass="69299">MDYKICLIAPFASMKKLADEVILERDPEWQGNVEVALGDSQVGLEQARLAVERGAEVLISRGGTALLIAEQVSVPVVQIQVTALDILRTIKQVGVSLGVIGVAGFRNVIYECETLAELLGISVRVIALENKAETAERIAFAASEGIKVVIGDANSVELARQIGLGGYVIGTGKDAIYKAIKEAELVAEVRRREQERAELLQAIVNSSTDGIVAVDKAARITFFNPAACDIFQVSQAMAVGRSVSEVIPNTRLPAVLENGVAEMGEVQHLGNKELATKRIPIKIKDEVVGAIASFQDVTQLQRFEQAIRQKLHSKGLVAKVSLNQIIGSSAALEAAKRQARRYAMSSSTVLITGESGTGKEMFAQSIHNLSSRDKSPFVAVNCAALPENLLESELLGYEEGAFTGAKKGGKQGLFELAHGGTMFLDEIGEMPLALQARLLRVLQEKEVMRLGGDRVIPVDVRVIAATNQDMANLVAKKKFREDLYYRLDILRLYLPPLRDRKGDIPILVEYFYRKLNLLNPEVKGIAPEALIILEKLPWPGNVRELVNLMERVLLLSDNKVVTAEDIRSILPAPSASLQTDSLHGQYGNLEEIEKEAIEQILREEKFNYTRAASRLGINRTTLWRKIQKQNR</sequence>
<dbReference type="Pfam" id="PF00989">
    <property type="entry name" value="PAS"/>
    <property type="match status" value="1"/>
</dbReference>
<dbReference type="Gene3D" id="3.40.50.2300">
    <property type="match status" value="1"/>
</dbReference>
<feature type="domain" description="PAS" evidence="7">
    <location>
        <begin position="196"/>
        <end position="247"/>
    </location>
</feature>
<dbReference type="Gene3D" id="3.40.50.300">
    <property type="entry name" value="P-loop containing nucleotide triphosphate hydrolases"/>
    <property type="match status" value="1"/>
</dbReference>
<dbReference type="Pfam" id="PF25601">
    <property type="entry name" value="AAA_lid_14"/>
    <property type="match status" value="1"/>
</dbReference>
<protein>
    <submittedName>
        <fullName evidence="8">PAS domain S-box-containing protein</fullName>
    </submittedName>
</protein>
<dbReference type="InterPro" id="IPR058031">
    <property type="entry name" value="AAA_lid_NorR"/>
</dbReference>
<dbReference type="InterPro" id="IPR013767">
    <property type="entry name" value="PAS_fold"/>
</dbReference>
<dbReference type="Gene3D" id="3.40.50.10660">
    <property type="entry name" value="PrpR receptor domain-like"/>
    <property type="match status" value="1"/>
</dbReference>
<dbReference type="InterPro" id="IPR027417">
    <property type="entry name" value="P-loop_NTPase"/>
</dbReference>
<dbReference type="GO" id="GO:0000156">
    <property type="term" value="F:phosphorelay response regulator activity"/>
    <property type="evidence" value="ECO:0007669"/>
    <property type="project" value="InterPro"/>
</dbReference>
<name>A0A1I4I608_9FIRM</name>
<dbReference type="PANTHER" id="PTHR32071">
    <property type="entry name" value="TRANSCRIPTIONAL REGULATORY PROTEIN"/>
    <property type="match status" value="1"/>
</dbReference>
<keyword evidence="4" id="KW-0238">DNA-binding</keyword>
<dbReference type="GO" id="GO:0005524">
    <property type="term" value="F:ATP binding"/>
    <property type="evidence" value="ECO:0007669"/>
    <property type="project" value="UniProtKB-KW"/>
</dbReference>
<dbReference type="SMART" id="SM00382">
    <property type="entry name" value="AAA"/>
    <property type="match status" value="1"/>
</dbReference>
<dbReference type="PROSITE" id="PS00675">
    <property type="entry name" value="SIGMA54_INTERACT_1"/>
    <property type="match status" value="1"/>
</dbReference>
<dbReference type="InterPro" id="IPR009057">
    <property type="entry name" value="Homeodomain-like_sf"/>
</dbReference>
<dbReference type="SMART" id="SM00091">
    <property type="entry name" value="PAS"/>
    <property type="match status" value="1"/>
</dbReference>
<accession>A0A1I4I608</accession>
<feature type="domain" description="Sigma-54 factor interaction" evidence="6">
    <location>
        <begin position="325"/>
        <end position="554"/>
    </location>
</feature>
<keyword evidence="2" id="KW-0067">ATP-binding</keyword>
<reference evidence="9" key="1">
    <citation type="submission" date="2016-10" db="EMBL/GenBank/DDBJ databases">
        <authorList>
            <person name="Varghese N."/>
            <person name="Submissions S."/>
        </authorList>
    </citation>
    <scope>NUCLEOTIDE SEQUENCE [LARGE SCALE GENOMIC DNA]</scope>
    <source>
        <strain evidence="9">DSM 13327</strain>
    </source>
</reference>
<dbReference type="Pfam" id="PF02954">
    <property type="entry name" value="HTH_8"/>
    <property type="match status" value="1"/>
</dbReference>
<dbReference type="PROSITE" id="PS00676">
    <property type="entry name" value="SIGMA54_INTERACT_2"/>
    <property type="match status" value="1"/>
</dbReference>
<evidence type="ECO:0000259" key="7">
    <source>
        <dbReference type="PROSITE" id="PS50112"/>
    </source>
</evidence>
<dbReference type="InterPro" id="IPR025943">
    <property type="entry name" value="Sigma_54_int_dom_ATP-bd_2"/>
</dbReference>
<dbReference type="AlphaFoldDB" id="A0A1I4I608"/>